<dbReference type="InterPro" id="IPR005501">
    <property type="entry name" value="LamB/YcsF/PxpA-like"/>
</dbReference>
<dbReference type="GO" id="GO:0005975">
    <property type="term" value="P:carbohydrate metabolic process"/>
    <property type="evidence" value="ECO:0007669"/>
    <property type="project" value="InterPro"/>
</dbReference>
<dbReference type="Pfam" id="PF03746">
    <property type="entry name" value="LamB_YcsF"/>
    <property type="match status" value="1"/>
</dbReference>
<dbReference type="Gene3D" id="3.20.20.370">
    <property type="entry name" value="Glycoside hydrolase/deacetylase"/>
    <property type="match status" value="1"/>
</dbReference>
<sequence length="147" mass="16594">MAPKQQKALINCDTAGAVELLPVINIANIAYEFHGSDPLIMMETIRSRFWTTGDKLPSEELPTMTIYQIEKATNDLGVEFWVELYGGVKYDSNSMLVIFRKKKPWDLGDVEKYVRQQIEQATATDGSVVRLSLKNYSVSICCHSDLT</sequence>
<dbReference type="PANTHER" id="PTHR30292:SF0">
    <property type="entry name" value="5-OXOPROLINASE SUBUNIT A"/>
    <property type="match status" value="1"/>
</dbReference>
<organism evidence="1 2">
    <name type="scientific">Aspergillus tanneri</name>
    <dbReference type="NCBI Taxonomy" id="1220188"/>
    <lineage>
        <taxon>Eukaryota</taxon>
        <taxon>Fungi</taxon>
        <taxon>Dikarya</taxon>
        <taxon>Ascomycota</taxon>
        <taxon>Pezizomycotina</taxon>
        <taxon>Eurotiomycetes</taxon>
        <taxon>Eurotiomycetidae</taxon>
        <taxon>Eurotiales</taxon>
        <taxon>Aspergillaceae</taxon>
        <taxon>Aspergillus</taxon>
        <taxon>Aspergillus subgen. Circumdati</taxon>
    </lineage>
</organism>
<reference evidence="1 2" key="1">
    <citation type="submission" date="2019-03" db="EMBL/GenBank/DDBJ databases">
        <title>The genome sequence of a newly discovered highly antifungal drug resistant Aspergillus species, Aspergillus tanneri NIH 1004.</title>
        <authorList>
            <person name="Mounaud S."/>
            <person name="Singh I."/>
            <person name="Joardar V."/>
            <person name="Pakala S."/>
            <person name="Pakala S."/>
            <person name="Venepally P."/>
            <person name="Hoover J."/>
            <person name="Nierman W."/>
            <person name="Chung J."/>
            <person name="Losada L."/>
        </authorList>
    </citation>
    <scope>NUCLEOTIDE SEQUENCE [LARGE SCALE GENOMIC DNA]</scope>
    <source>
        <strain evidence="1 2">NIH1004</strain>
    </source>
</reference>
<protein>
    <submittedName>
        <fullName evidence="1">Uncharacterized protein</fullName>
    </submittedName>
</protein>
<comment type="caution">
    <text evidence="1">The sequence shown here is derived from an EMBL/GenBank/DDBJ whole genome shotgun (WGS) entry which is preliminary data.</text>
</comment>
<dbReference type="EMBL" id="SOSA01000197">
    <property type="protein sequence ID" value="THC94628.1"/>
    <property type="molecule type" value="Genomic_DNA"/>
</dbReference>
<keyword evidence="2" id="KW-1185">Reference proteome</keyword>
<dbReference type="InterPro" id="IPR011330">
    <property type="entry name" value="Glyco_hydro/deAcase_b/a-brl"/>
</dbReference>
<gene>
    <name evidence="1" type="ORF">EYZ11_005883</name>
</gene>
<dbReference type="STRING" id="1220188.A0A4S3JJA9"/>
<dbReference type="AlphaFoldDB" id="A0A4S3JJA9"/>
<accession>A0A4S3JJA9</accession>
<evidence type="ECO:0000313" key="2">
    <source>
        <dbReference type="Proteomes" id="UP000308092"/>
    </source>
</evidence>
<dbReference type="PANTHER" id="PTHR30292">
    <property type="entry name" value="UNCHARACTERIZED PROTEIN YBGL-RELATED"/>
    <property type="match status" value="1"/>
</dbReference>
<dbReference type="Proteomes" id="UP000308092">
    <property type="component" value="Unassembled WGS sequence"/>
</dbReference>
<dbReference type="VEuPathDB" id="FungiDB:EYZ11_005883"/>
<proteinExistence type="predicted"/>
<name>A0A4S3JJA9_9EURO</name>
<dbReference type="SUPFAM" id="SSF88713">
    <property type="entry name" value="Glycoside hydrolase/deacetylase"/>
    <property type="match status" value="1"/>
</dbReference>
<evidence type="ECO:0000313" key="1">
    <source>
        <dbReference type="EMBL" id="THC94628.1"/>
    </source>
</evidence>